<dbReference type="OrthoDB" id="9796058at2"/>
<sequence length="71" mass="8393">MSWDFSDESWNTFKPKLKMRWGKLSNAHLDEIGGKREKLLQVLKETYGVTEEEADNQIKSFEAYSKELRPQ</sequence>
<protein>
    <submittedName>
        <fullName evidence="1">Uncharacterized protein YjbJ (UPF0337 family)</fullName>
    </submittedName>
</protein>
<dbReference type="AlphaFoldDB" id="A0A840FWX5"/>
<dbReference type="Gene3D" id="1.10.1470.10">
    <property type="entry name" value="YjbJ"/>
    <property type="match status" value="1"/>
</dbReference>
<evidence type="ECO:0000313" key="2">
    <source>
        <dbReference type="Proteomes" id="UP000587070"/>
    </source>
</evidence>
<name>A0A840FWX5_RHOTE</name>
<proteinExistence type="predicted"/>
<dbReference type="InterPro" id="IPR036629">
    <property type="entry name" value="YjbJ_sf"/>
</dbReference>
<dbReference type="EMBL" id="JACIGE010000002">
    <property type="protein sequence ID" value="MBB4246284.1"/>
    <property type="molecule type" value="Genomic_DNA"/>
</dbReference>
<gene>
    <name evidence="1" type="ORF">GGD90_000641</name>
</gene>
<organism evidence="1 2">
    <name type="scientific">Rhodocyclus tenuis</name>
    <name type="common">Rhodospirillum tenue</name>
    <dbReference type="NCBI Taxonomy" id="1066"/>
    <lineage>
        <taxon>Bacteria</taxon>
        <taxon>Pseudomonadati</taxon>
        <taxon>Pseudomonadota</taxon>
        <taxon>Betaproteobacteria</taxon>
        <taxon>Rhodocyclales</taxon>
        <taxon>Rhodocyclaceae</taxon>
        <taxon>Rhodocyclus</taxon>
    </lineage>
</organism>
<comment type="caution">
    <text evidence="1">The sequence shown here is derived from an EMBL/GenBank/DDBJ whole genome shotgun (WGS) entry which is preliminary data.</text>
</comment>
<keyword evidence="2" id="KW-1185">Reference proteome</keyword>
<dbReference type="Proteomes" id="UP000587070">
    <property type="component" value="Unassembled WGS sequence"/>
</dbReference>
<dbReference type="RefSeq" id="WP_153115830.1">
    <property type="nucleotide sequence ID" value="NZ_JACIGE010000002.1"/>
</dbReference>
<accession>A0A840FWX5</accession>
<reference evidence="1 2" key="1">
    <citation type="submission" date="2020-08" db="EMBL/GenBank/DDBJ databases">
        <title>Genome sequencing of Purple Non-Sulfur Bacteria from various extreme environments.</title>
        <authorList>
            <person name="Mayer M."/>
        </authorList>
    </citation>
    <scope>NUCLEOTIDE SEQUENCE [LARGE SCALE GENOMIC DNA]</scope>
    <source>
        <strain evidence="1 2">2761</strain>
    </source>
</reference>
<evidence type="ECO:0000313" key="1">
    <source>
        <dbReference type="EMBL" id="MBB4246284.1"/>
    </source>
</evidence>
<dbReference type="SUPFAM" id="SSF69047">
    <property type="entry name" value="Hypothetical protein YjbJ"/>
    <property type="match status" value="1"/>
</dbReference>